<feature type="compositionally biased region" description="Polar residues" evidence="1">
    <location>
        <begin position="1"/>
        <end position="11"/>
    </location>
</feature>
<organism evidence="2 3">
    <name type="scientific">Pseudomonas violetae</name>
    <dbReference type="NCBI Taxonomy" id="2915813"/>
    <lineage>
        <taxon>Bacteria</taxon>
        <taxon>Pseudomonadati</taxon>
        <taxon>Pseudomonadota</taxon>
        <taxon>Gammaproteobacteria</taxon>
        <taxon>Pseudomonadales</taxon>
        <taxon>Pseudomonadaceae</taxon>
        <taxon>Pseudomonas</taxon>
    </lineage>
</organism>
<dbReference type="RefSeq" id="WP_247285452.1">
    <property type="nucleotide sequence ID" value="NZ_JAKNRW010000001.1"/>
</dbReference>
<feature type="region of interest" description="Disordered" evidence="1">
    <location>
        <begin position="1"/>
        <end position="25"/>
    </location>
</feature>
<gene>
    <name evidence="2" type="ORF">L9059_00245</name>
</gene>
<evidence type="ECO:0000256" key="1">
    <source>
        <dbReference type="SAM" id="MobiDB-lite"/>
    </source>
</evidence>
<evidence type="ECO:0000313" key="3">
    <source>
        <dbReference type="Proteomes" id="UP001299876"/>
    </source>
</evidence>
<comment type="caution">
    <text evidence="2">The sequence shown here is derived from an EMBL/GenBank/DDBJ whole genome shotgun (WGS) entry which is preliminary data.</text>
</comment>
<accession>A0ABT0ESD1</accession>
<dbReference type="EMBL" id="JAKNRW010000001">
    <property type="protein sequence ID" value="MCK1788642.1"/>
    <property type="molecule type" value="Genomic_DNA"/>
</dbReference>
<proteinExistence type="predicted"/>
<reference evidence="2 3" key="1">
    <citation type="submission" date="2022-02" db="EMBL/GenBank/DDBJ databases">
        <title>Comparative genomics of the first Antarctic Pseudomonas spp. capable of biotransforming 2,4,6-Trinitrotoluene.</title>
        <authorList>
            <person name="Cabrera M.A."/>
            <person name="Marquez S.L."/>
            <person name="Perez-Donoso J.M."/>
        </authorList>
    </citation>
    <scope>NUCLEOTIDE SEQUENCE [LARGE SCALE GENOMIC DNA]</scope>
    <source>
        <strain evidence="2 3">TNT19</strain>
    </source>
</reference>
<evidence type="ECO:0000313" key="2">
    <source>
        <dbReference type="EMBL" id="MCK1788642.1"/>
    </source>
</evidence>
<protein>
    <submittedName>
        <fullName evidence="2">Replication protein</fullName>
    </submittedName>
</protein>
<keyword evidence="3" id="KW-1185">Reference proteome</keyword>
<dbReference type="Proteomes" id="UP001299876">
    <property type="component" value="Unassembled WGS sequence"/>
</dbReference>
<name>A0ABT0ESD1_9PSED</name>
<sequence>MEQSSLRTQQLPGLECANPQLSRSETGVAARVRSMELRNTHRRHGGQAPGQTLPLFSAYEIQLDADDYSNLVSIYDALPRFSWASKTVRELSHMTTQLDGRLNGEHFRVVMKAVSLELPIKIKGKATGKTEWVGVYPGSREECVEEALRKFSTQPGRFNEAECSVRFSLYDLRKELKSVGHTHSYDELRQALEILSKSSLTIQTRSADGETIDITSTYLPLLALRSKNKSSKHYIEVKDMPDEEKGNATLCVAVLHPLISRGIERGDYRLYHYATSMKLTNSLAKTLNREFSMRWRNASPVHPYRFQLVEFLSNTARGLSSRIPDDFRAVNIALQQLVDEGVLTEFKSTPVKKPKGKGAMDYKYEVFPTNKFVGMIIDGHRREKRRELAVSA</sequence>